<keyword evidence="2" id="KW-1185">Reference proteome</keyword>
<accession>A0ABV0QI98</accession>
<proteinExistence type="predicted"/>
<evidence type="ECO:0000313" key="2">
    <source>
        <dbReference type="Proteomes" id="UP001434883"/>
    </source>
</evidence>
<name>A0ABV0QI98_9TELE</name>
<protein>
    <submittedName>
        <fullName evidence="1">Uncharacterized protein</fullName>
    </submittedName>
</protein>
<reference evidence="1 2" key="1">
    <citation type="submission" date="2021-06" db="EMBL/GenBank/DDBJ databases">
        <authorList>
            <person name="Palmer J.M."/>
        </authorList>
    </citation>
    <scope>NUCLEOTIDE SEQUENCE [LARGE SCALE GENOMIC DNA]</scope>
    <source>
        <strain evidence="1 2">XC_2019</strain>
        <tissue evidence="1">Muscle</tissue>
    </source>
</reference>
<gene>
    <name evidence="1" type="ORF">XENOCAPTIV_014077</name>
</gene>
<comment type="caution">
    <text evidence="1">The sequence shown here is derived from an EMBL/GenBank/DDBJ whole genome shotgun (WGS) entry which is preliminary data.</text>
</comment>
<dbReference type="EMBL" id="JAHRIN010011329">
    <property type="protein sequence ID" value="MEQ2195515.1"/>
    <property type="molecule type" value="Genomic_DNA"/>
</dbReference>
<organism evidence="1 2">
    <name type="scientific">Xenoophorus captivus</name>
    <dbReference type="NCBI Taxonomy" id="1517983"/>
    <lineage>
        <taxon>Eukaryota</taxon>
        <taxon>Metazoa</taxon>
        <taxon>Chordata</taxon>
        <taxon>Craniata</taxon>
        <taxon>Vertebrata</taxon>
        <taxon>Euteleostomi</taxon>
        <taxon>Actinopterygii</taxon>
        <taxon>Neopterygii</taxon>
        <taxon>Teleostei</taxon>
        <taxon>Neoteleostei</taxon>
        <taxon>Acanthomorphata</taxon>
        <taxon>Ovalentaria</taxon>
        <taxon>Atherinomorphae</taxon>
        <taxon>Cyprinodontiformes</taxon>
        <taxon>Goodeidae</taxon>
        <taxon>Xenoophorus</taxon>
    </lineage>
</organism>
<sequence>MKGILLYLEKARRDTGRPIMVHQSRVKREQMSRIPESASILKGLRGWRSCWRVQCLFADTGRTEMHSLNTFVSILAGCRPQDNAAVRRGQSGADQGGIKWLHNIKERLESTNPYVLFTLGQQPFKNINRYPRMAWREMDLIGDINFTLIRTAVADCVSMAELSLVAYILR</sequence>
<evidence type="ECO:0000313" key="1">
    <source>
        <dbReference type="EMBL" id="MEQ2195515.1"/>
    </source>
</evidence>
<dbReference type="Proteomes" id="UP001434883">
    <property type="component" value="Unassembled WGS sequence"/>
</dbReference>